<reference evidence="2" key="1">
    <citation type="submission" date="2020-02" db="EMBL/GenBank/DDBJ databases">
        <authorList>
            <person name="Meier V. D."/>
        </authorList>
    </citation>
    <scope>NUCLEOTIDE SEQUENCE</scope>
    <source>
        <strain evidence="2">AVDCRST_MAG46</strain>
    </source>
</reference>
<organism evidence="2">
    <name type="scientific">uncultured Nocardioidaceae bacterium</name>
    <dbReference type="NCBI Taxonomy" id="253824"/>
    <lineage>
        <taxon>Bacteria</taxon>
        <taxon>Bacillati</taxon>
        <taxon>Actinomycetota</taxon>
        <taxon>Actinomycetes</taxon>
        <taxon>Propionibacteriales</taxon>
        <taxon>Nocardioidaceae</taxon>
        <taxon>environmental samples</taxon>
    </lineage>
</organism>
<dbReference type="InterPro" id="IPR001607">
    <property type="entry name" value="Znf_UBP"/>
</dbReference>
<dbReference type="PROSITE" id="PS50271">
    <property type="entry name" value="ZF_UBP"/>
    <property type="match status" value="1"/>
</dbReference>
<dbReference type="EMBL" id="CADCUD010000224">
    <property type="protein sequence ID" value="CAA9359820.1"/>
    <property type="molecule type" value="Genomic_DNA"/>
</dbReference>
<evidence type="ECO:0000313" key="2">
    <source>
        <dbReference type="EMBL" id="CAA9359820.1"/>
    </source>
</evidence>
<dbReference type="Gene3D" id="3.30.40.10">
    <property type="entry name" value="Zinc/RING finger domain, C3HC4 (zinc finger)"/>
    <property type="match status" value="1"/>
</dbReference>
<protein>
    <submittedName>
        <fullName evidence="2">Na+/H+ antiporter</fullName>
    </submittedName>
</protein>
<dbReference type="InterPro" id="IPR013083">
    <property type="entry name" value="Znf_RING/FYVE/PHD"/>
</dbReference>
<dbReference type="Pfam" id="PF02148">
    <property type="entry name" value="zf-UBP"/>
    <property type="match status" value="1"/>
</dbReference>
<proteinExistence type="predicted"/>
<name>A0A6J4MH30_9ACTN</name>
<dbReference type="SUPFAM" id="SSF57850">
    <property type="entry name" value="RING/U-box"/>
    <property type="match status" value="1"/>
</dbReference>
<gene>
    <name evidence="2" type="ORF">AVDCRST_MAG46-3196</name>
</gene>
<feature type="domain" description="UBP-type" evidence="1">
    <location>
        <begin position="2"/>
        <end position="91"/>
    </location>
</feature>
<sequence length="91" mass="9804">MTTCTHLDTVREPVQADPPGGRACVDCLAEGTDWVHLRECLDCGHVGCCDSSLRRHASAHFAATSHPVASSTEPGENWRWCFVDQLVAGPA</sequence>
<accession>A0A6J4MH30</accession>
<dbReference type="GO" id="GO:0008270">
    <property type="term" value="F:zinc ion binding"/>
    <property type="evidence" value="ECO:0007669"/>
    <property type="project" value="InterPro"/>
</dbReference>
<evidence type="ECO:0000259" key="1">
    <source>
        <dbReference type="PROSITE" id="PS50271"/>
    </source>
</evidence>
<dbReference type="AlphaFoldDB" id="A0A6J4MH30"/>